<evidence type="ECO:0000313" key="1">
    <source>
        <dbReference type="EMBL" id="KAJ2848905.1"/>
    </source>
</evidence>
<dbReference type="AlphaFoldDB" id="A0A9W8M050"/>
<name>A0A9W8M050_9FUNG</name>
<dbReference type="Proteomes" id="UP001139887">
    <property type="component" value="Unassembled WGS sequence"/>
</dbReference>
<comment type="caution">
    <text evidence="1">The sequence shown here is derived from an EMBL/GenBank/DDBJ whole genome shotgun (WGS) entry which is preliminary data.</text>
</comment>
<proteinExistence type="predicted"/>
<sequence length="179" mass="20681">MSRAIYWFRHIRTKQVLATLERSVLARPRLLKGQIPESLRPSTIRPDHWTPLVVAHGFESEKTQADAFTLATQPGHPLVPLTKEQLDQYRLLPNKTKRLVDMDMEEKQIAQLARTLIYLEAVKSPVVPTENGLKLFWETMDWVQKVEDAGLKWPKWVEHGLLDTTRGNIILNSELRSIP</sequence>
<gene>
    <name evidence="1" type="ORF">IWW36_003009</name>
</gene>
<keyword evidence="2" id="KW-1185">Reference proteome</keyword>
<accession>A0A9W8M050</accession>
<protein>
    <submittedName>
        <fullName evidence="1">Uncharacterized protein</fullName>
    </submittedName>
</protein>
<dbReference type="EMBL" id="JANBUW010000122">
    <property type="protein sequence ID" value="KAJ2848905.1"/>
    <property type="molecule type" value="Genomic_DNA"/>
</dbReference>
<evidence type="ECO:0000313" key="2">
    <source>
        <dbReference type="Proteomes" id="UP001139887"/>
    </source>
</evidence>
<reference evidence="1" key="1">
    <citation type="submission" date="2022-07" db="EMBL/GenBank/DDBJ databases">
        <title>Phylogenomic reconstructions and comparative analyses of Kickxellomycotina fungi.</title>
        <authorList>
            <person name="Reynolds N.K."/>
            <person name="Stajich J.E."/>
            <person name="Barry K."/>
            <person name="Grigoriev I.V."/>
            <person name="Crous P."/>
            <person name="Smith M.E."/>
        </authorList>
    </citation>
    <scope>NUCLEOTIDE SEQUENCE</scope>
    <source>
        <strain evidence="1">NRRL 1566</strain>
    </source>
</reference>
<dbReference type="OrthoDB" id="434092at2759"/>
<organism evidence="1 2">
    <name type="scientific">Coemansia brasiliensis</name>
    <dbReference type="NCBI Taxonomy" id="2650707"/>
    <lineage>
        <taxon>Eukaryota</taxon>
        <taxon>Fungi</taxon>
        <taxon>Fungi incertae sedis</taxon>
        <taxon>Zoopagomycota</taxon>
        <taxon>Kickxellomycotina</taxon>
        <taxon>Kickxellomycetes</taxon>
        <taxon>Kickxellales</taxon>
        <taxon>Kickxellaceae</taxon>
        <taxon>Coemansia</taxon>
    </lineage>
</organism>